<comment type="caution">
    <text evidence="1">The sequence shown here is derived from an EMBL/GenBank/DDBJ whole genome shotgun (WGS) entry which is preliminary data.</text>
</comment>
<sequence>MLLDVFVHQFIHVLGGSAYSCFCAELLKACPSCLLIFPCYIEVLLCKKKDASIGRMTGLLEKIRYANRGFASVLKVCANGFALEFGFAFEEDLLLVLYQFYCLVWIGISCRAYQSEILLLCLKVTNNGLEVIVIMEYSL</sequence>
<protein>
    <submittedName>
        <fullName evidence="1">Uncharacterized protein</fullName>
    </submittedName>
</protein>
<evidence type="ECO:0000313" key="1">
    <source>
        <dbReference type="EMBL" id="CAJ2647807.1"/>
    </source>
</evidence>
<organism evidence="1 2">
    <name type="scientific">Trifolium pratense</name>
    <name type="common">Red clover</name>
    <dbReference type="NCBI Taxonomy" id="57577"/>
    <lineage>
        <taxon>Eukaryota</taxon>
        <taxon>Viridiplantae</taxon>
        <taxon>Streptophyta</taxon>
        <taxon>Embryophyta</taxon>
        <taxon>Tracheophyta</taxon>
        <taxon>Spermatophyta</taxon>
        <taxon>Magnoliopsida</taxon>
        <taxon>eudicotyledons</taxon>
        <taxon>Gunneridae</taxon>
        <taxon>Pentapetalae</taxon>
        <taxon>rosids</taxon>
        <taxon>fabids</taxon>
        <taxon>Fabales</taxon>
        <taxon>Fabaceae</taxon>
        <taxon>Papilionoideae</taxon>
        <taxon>50 kb inversion clade</taxon>
        <taxon>NPAAA clade</taxon>
        <taxon>Hologalegina</taxon>
        <taxon>IRL clade</taxon>
        <taxon>Trifolieae</taxon>
        <taxon>Trifolium</taxon>
    </lineage>
</organism>
<evidence type="ECO:0000313" key="2">
    <source>
        <dbReference type="Proteomes" id="UP001177021"/>
    </source>
</evidence>
<gene>
    <name evidence="1" type="ORF">MILVUS5_LOCUS16256</name>
</gene>
<proteinExistence type="predicted"/>
<dbReference type="EMBL" id="CASHSV030000109">
    <property type="protein sequence ID" value="CAJ2647807.1"/>
    <property type="molecule type" value="Genomic_DNA"/>
</dbReference>
<name>A0ACB0JVP8_TRIPR</name>
<accession>A0ACB0JVP8</accession>
<keyword evidence="2" id="KW-1185">Reference proteome</keyword>
<dbReference type="Proteomes" id="UP001177021">
    <property type="component" value="Unassembled WGS sequence"/>
</dbReference>
<reference evidence="1" key="1">
    <citation type="submission" date="2023-10" db="EMBL/GenBank/DDBJ databases">
        <authorList>
            <person name="Rodriguez Cubillos JULIANA M."/>
            <person name="De Vega J."/>
        </authorList>
    </citation>
    <scope>NUCLEOTIDE SEQUENCE</scope>
</reference>